<dbReference type="Proteomes" id="UP000034078">
    <property type="component" value="Unassembled WGS sequence"/>
</dbReference>
<dbReference type="EMBL" id="LCKO01000008">
    <property type="protein sequence ID" value="KKT99679.1"/>
    <property type="molecule type" value="Genomic_DNA"/>
</dbReference>
<reference evidence="1 2" key="1">
    <citation type="journal article" date="2015" name="Nature">
        <title>rRNA introns, odd ribosomes, and small enigmatic genomes across a large radiation of phyla.</title>
        <authorList>
            <person name="Brown C.T."/>
            <person name="Hug L.A."/>
            <person name="Thomas B.C."/>
            <person name="Sharon I."/>
            <person name="Castelle C.J."/>
            <person name="Singh A."/>
            <person name="Wilkins M.J."/>
            <person name="Williams K.H."/>
            <person name="Banfield J.F."/>
        </authorList>
    </citation>
    <scope>NUCLEOTIDE SEQUENCE [LARGE SCALE GENOMIC DNA]</scope>
</reference>
<dbReference type="AlphaFoldDB" id="A0A837IEC4"/>
<evidence type="ECO:0000313" key="2">
    <source>
        <dbReference type="Proteomes" id="UP000034078"/>
    </source>
</evidence>
<comment type="caution">
    <text evidence="1">The sequence shown here is derived from an EMBL/GenBank/DDBJ whole genome shotgun (WGS) entry which is preliminary data.</text>
</comment>
<organism evidence="1 2">
    <name type="scientific">Candidatus Collierbacteria bacterium GW2011_GWB2_45_17</name>
    <dbReference type="NCBI Taxonomy" id="1618388"/>
    <lineage>
        <taxon>Bacteria</taxon>
        <taxon>Candidatus Collieribacteriota</taxon>
    </lineage>
</organism>
<protein>
    <submittedName>
        <fullName evidence="1">Uncharacterized protein</fullName>
    </submittedName>
</protein>
<proteinExistence type="predicted"/>
<gene>
    <name evidence="1" type="ORF">UX01_C0008G0047</name>
</gene>
<name>A0A837IEC4_9BACT</name>
<accession>A0A837IEC4</accession>
<evidence type="ECO:0000313" key="1">
    <source>
        <dbReference type="EMBL" id="KKT99679.1"/>
    </source>
</evidence>
<sequence length="73" mass="8220">MEAIDPITIFYANDPKDLPELARQANEFIKKARRAGVMAHQIKVSEHTCAGEHTSGDQTSDRTYNYTLTIIIL</sequence>